<dbReference type="Proteomes" id="UP000008820">
    <property type="component" value="Chromosome 2"/>
</dbReference>
<reference evidence="1" key="2">
    <citation type="submission" date="2020-05" db="UniProtKB">
        <authorList>
            <consortium name="EnsemblMetazoa"/>
        </authorList>
    </citation>
    <scope>IDENTIFICATION</scope>
    <source>
        <strain evidence="1">LVP_AGWG</strain>
    </source>
</reference>
<dbReference type="PROSITE" id="PS00028">
    <property type="entry name" value="ZINC_FINGER_C2H2_1"/>
    <property type="match status" value="1"/>
</dbReference>
<dbReference type="EnsemblMetazoa" id="AAEL025071-RA">
    <property type="protein sequence ID" value="AAEL025071-PA"/>
    <property type="gene ID" value="AAEL025071"/>
</dbReference>
<sequence length="834" mass="96358">MIHCMAPRCTWKNVSLQRLHDHLSKYHGNLKVYECNVVECTRKFNVKCSFYRHLKTHFSEASNIKANNPEDIPFSMLNDSTTAYAENYHLATDQEQISHTLSTPEPMSVNDPTQRLEDLLCTTELDALIQQMQHASIDFNLKYLNANTVPRKTVFDIQKDIKLKIIDPFSKAIDVMRSLGLLTEEGKIVFNKMLSSVNALDSEYKYLAKLKELDLFVDPKEFVISNELQPGIVHNEQMMDSNPVTGIILPLEFTLRKYLESKGVMSTVMNNITPSSDGIIRTILDGSVWKTRTIGLGSRLVIPLNLFFDDFTTTDTVSPHAARTSVCGIYCYIPCMPANVLTKLENIHVVSYVLSEDRKEYDNEQLFSNLVNALIKLETKGLEITYNGEKVNVYFMVGNITGDNLGLSGILDLVESARANYYCRLCKRNREQREYDTIEYEDSFRTVDNYQEDLLKDEVSLTGVKSNSIFNQIPSFHVVHNVYFDMMHDLWEGVCVYGLGHYFNYFIKTKKFFSLDDLNYRKNLFVFGKLNSSNIPDDIKDINISKCKVKMTASEIKTLVTFLPLIIGNLVPEDDPVWNHFCILLKICHILMLREISVQDLNILRKLVSTHHAQYITLFNDKLKPKHHNLVHYATFILCSGTPRHQWTMRGEAKHREAKQYSRVNNNKINLCKSLGIKASLKFAFNLFNNSFIPPSIDLSSSKLSIMHLKTEYVQLLNDCKIDNNAVKYVDKFIKHGLEFARNTVFYIRQNDLASIYELEDIILDNDEKLVMVCHNIHSRCFNNHFQSYEVYKTMIRTVFIDIEYLETCTIDLHKVEEKLYLRCCNLMNVINNV</sequence>
<protein>
    <submittedName>
        <fullName evidence="1">Uncharacterized protein</fullName>
    </submittedName>
</protein>
<organism evidence="1 2">
    <name type="scientific">Aedes aegypti</name>
    <name type="common">Yellowfever mosquito</name>
    <name type="synonym">Culex aegypti</name>
    <dbReference type="NCBI Taxonomy" id="7159"/>
    <lineage>
        <taxon>Eukaryota</taxon>
        <taxon>Metazoa</taxon>
        <taxon>Ecdysozoa</taxon>
        <taxon>Arthropoda</taxon>
        <taxon>Hexapoda</taxon>
        <taxon>Insecta</taxon>
        <taxon>Pterygota</taxon>
        <taxon>Neoptera</taxon>
        <taxon>Endopterygota</taxon>
        <taxon>Diptera</taxon>
        <taxon>Nematocera</taxon>
        <taxon>Culicoidea</taxon>
        <taxon>Culicidae</taxon>
        <taxon>Culicinae</taxon>
        <taxon>Aedini</taxon>
        <taxon>Aedes</taxon>
        <taxon>Stegomyia</taxon>
    </lineage>
</organism>
<dbReference type="AlphaFoldDB" id="A0A6I8TSI3"/>
<dbReference type="PROSITE" id="PS50157">
    <property type="entry name" value="ZINC_FINGER_C2H2_2"/>
    <property type="match status" value="1"/>
</dbReference>
<proteinExistence type="predicted"/>
<dbReference type="InterPro" id="IPR013087">
    <property type="entry name" value="Znf_C2H2_type"/>
</dbReference>
<evidence type="ECO:0000313" key="1">
    <source>
        <dbReference type="EnsemblMetazoa" id="AAEL025071-PA"/>
    </source>
</evidence>
<evidence type="ECO:0000313" key="2">
    <source>
        <dbReference type="Proteomes" id="UP000008820"/>
    </source>
</evidence>
<accession>A0A6I8TSI3</accession>
<dbReference type="OrthoDB" id="7761571at2759"/>
<keyword evidence="2" id="KW-1185">Reference proteome</keyword>
<reference evidence="1 2" key="1">
    <citation type="submission" date="2017-06" db="EMBL/GenBank/DDBJ databases">
        <title>Aedes aegypti genome working group (AGWG) sequencing and assembly.</title>
        <authorList>
            <consortium name="Aedes aegypti Genome Working Group (AGWG)"/>
            <person name="Matthews B.J."/>
        </authorList>
    </citation>
    <scope>NUCLEOTIDE SEQUENCE [LARGE SCALE GENOMIC DNA]</scope>
    <source>
        <strain evidence="1 2">LVP_AGWG</strain>
    </source>
</reference>
<gene>
    <name evidence="1" type="primary">110676430</name>
</gene>
<dbReference type="InParanoid" id="A0A6I8TSI3"/>
<name>A0A6I8TSI3_AEDAE</name>